<dbReference type="AlphaFoldDB" id="A0A0F6YHR5"/>
<sequence length="158" mass="17108">MGDTVRINGVQISWSSVKLKIAGQPYSGIKSIEYADGVETSLSYGMGKHHAPRGSTRGKYVPEPFVLDCFTSTAKAIREDLNKLAGRRGIANVPVAIILQYVEPDDAVITVEALDAKLTKNESSHEEGPDALSEKLSFQPMRIKRNGIALYDTTEAGA</sequence>
<organism evidence="1 2">
    <name type="scientific">Sandaracinus amylolyticus</name>
    <dbReference type="NCBI Taxonomy" id="927083"/>
    <lineage>
        <taxon>Bacteria</taxon>
        <taxon>Pseudomonadati</taxon>
        <taxon>Myxococcota</taxon>
        <taxon>Polyangia</taxon>
        <taxon>Polyangiales</taxon>
        <taxon>Sandaracinaceae</taxon>
        <taxon>Sandaracinus</taxon>
    </lineage>
</organism>
<keyword evidence="2" id="KW-1185">Reference proteome</keyword>
<gene>
    <name evidence="1" type="ORF">DB32_003227</name>
</gene>
<evidence type="ECO:0000313" key="1">
    <source>
        <dbReference type="EMBL" id="AKF06078.1"/>
    </source>
</evidence>
<dbReference type="EMBL" id="CP011125">
    <property type="protein sequence ID" value="AKF06078.1"/>
    <property type="molecule type" value="Genomic_DNA"/>
</dbReference>
<dbReference type="KEGG" id="samy:DB32_003227"/>
<dbReference type="RefSeq" id="WP_053233288.1">
    <property type="nucleotide sequence ID" value="NZ_CP011125.1"/>
</dbReference>
<reference evidence="1 2" key="1">
    <citation type="submission" date="2015-03" db="EMBL/GenBank/DDBJ databases">
        <title>Genome assembly of Sandaracinus amylolyticus DSM 53668.</title>
        <authorList>
            <person name="Sharma G."/>
            <person name="Subramanian S."/>
        </authorList>
    </citation>
    <scope>NUCLEOTIDE SEQUENCE [LARGE SCALE GENOMIC DNA]</scope>
    <source>
        <strain evidence="1 2">DSM 53668</strain>
    </source>
</reference>
<dbReference type="Proteomes" id="UP000034883">
    <property type="component" value="Chromosome"/>
</dbReference>
<dbReference type="STRING" id="927083.DB32_003227"/>
<accession>A0A0F6YHR5</accession>
<proteinExistence type="predicted"/>
<evidence type="ECO:0000313" key="2">
    <source>
        <dbReference type="Proteomes" id="UP000034883"/>
    </source>
</evidence>
<dbReference type="OrthoDB" id="2604320at2"/>
<protein>
    <submittedName>
        <fullName evidence="1">Uncharacterized protein</fullName>
    </submittedName>
</protein>
<name>A0A0F6YHR5_9BACT</name>